<keyword evidence="2" id="KW-1185">Reference proteome</keyword>
<dbReference type="KEGG" id="tvd:SG34_012960"/>
<protein>
    <submittedName>
        <fullName evidence="1">Uncharacterized protein</fullName>
    </submittedName>
</protein>
<sequence length="53" mass="6282">MNPAQFNQLITDTKYLTDKQARYLEKLLQGDDPIKHIIDELEQRMVDKPECPH</sequence>
<organism evidence="1 2">
    <name type="scientific">Thalassomonas viridans</name>
    <dbReference type="NCBI Taxonomy" id="137584"/>
    <lineage>
        <taxon>Bacteria</taxon>
        <taxon>Pseudomonadati</taxon>
        <taxon>Pseudomonadota</taxon>
        <taxon>Gammaproteobacteria</taxon>
        <taxon>Alteromonadales</taxon>
        <taxon>Colwelliaceae</taxon>
        <taxon>Thalassomonas</taxon>
    </lineage>
</organism>
<evidence type="ECO:0000313" key="1">
    <source>
        <dbReference type="EMBL" id="WDE07718.1"/>
    </source>
</evidence>
<accession>A0AAE9Z9D5</accession>
<dbReference type="RefSeq" id="WP_274038614.1">
    <property type="nucleotide sequence ID" value="NZ_CP059733.1"/>
</dbReference>
<gene>
    <name evidence="1" type="ORF">SG34_012960</name>
</gene>
<proteinExistence type="predicted"/>
<evidence type="ECO:0000313" key="2">
    <source>
        <dbReference type="Proteomes" id="UP000032352"/>
    </source>
</evidence>
<name>A0AAE9Z9D5_9GAMM</name>
<reference evidence="1 2" key="1">
    <citation type="journal article" date="2015" name="Genome Announc.">
        <title>Draft Genome Sequences of Marine Isolates of Thalassomonas viridans and Thalassomonas actiniarum.</title>
        <authorList>
            <person name="Olonade I."/>
            <person name="van Zyl L.J."/>
            <person name="Trindade M."/>
        </authorList>
    </citation>
    <scope>NUCLEOTIDE SEQUENCE [LARGE SCALE GENOMIC DNA]</scope>
    <source>
        <strain evidence="1 2">XOM25</strain>
    </source>
</reference>
<dbReference type="AlphaFoldDB" id="A0AAE9Z9D5"/>
<reference evidence="1 2" key="2">
    <citation type="journal article" date="2022" name="Mar. Drugs">
        <title>Bioassay-Guided Fractionation Leads to the Detection of Cholic Acid Generated by the Rare Thalassomonas sp.</title>
        <authorList>
            <person name="Pheiffer F."/>
            <person name="Schneider Y.K."/>
            <person name="Hansen E.H."/>
            <person name="Andersen J.H."/>
            <person name="Isaksson J."/>
            <person name="Busche T."/>
            <person name="R C."/>
            <person name="Kalinowski J."/>
            <person name="Zyl L.V."/>
            <person name="Trindade M."/>
        </authorList>
    </citation>
    <scope>NUCLEOTIDE SEQUENCE [LARGE SCALE GENOMIC DNA]</scope>
    <source>
        <strain evidence="1 2">XOM25</strain>
    </source>
</reference>
<dbReference type="EMBL" id="CP059733">
    <property type="protein sequence ID" value="WDE07718.1"/>
    <property type="molecule type" value="Genomic_DNA"/>
</dbReference>
<dbReference type="Proteomes" id="UP000032352">
    <property type="component" value="Chromosome"/>
</dbReference>